<evidence type="ECO:0000256" key="1">
    <source>
        <dbReference type="ARBA" id="ARBA00010638"/>
    </source>
</evidence>
<dbReference type="InterPro" id="IPR024185">
    <property type="entry name" value="FTHF_cligase-like_sf"/>
</dbReference>
<dbReference type="GO" id="GO:0030272">
    <property type="term" value="F:5-formyltetrahydrofolate cyclo-ligase activity"/>
    <property type="evidence" value="ECO:0007669"/>
    <property type="project" value="UniProtKB-EC"/>
</dbReference>
<dbReference type="Pfam" id="PF01812">
    <property type="entry name" value="5-FTHF_cyc-lig"/>
    <property type="match status" value="1"/>
</dbReference>
<evidence type="ECO:0000256" key="5">
    <source>
        <dbReference type="SAM" id="MobiDB-lite"/>
    </source>
</evidence>
<dbReference type="EC" id="6.3.3.2" evidence="4"/>
<dbReference type="PANTHER" id="PTHR23407:SF1">
    <property type="entry name" value="5-FORMYLTETRAHYDROFOLATE CYCLO-LIGASE"/>
    <property type="match status" value="1"/>
</dbReference>
<keyword evidence="2 4" id="KW-0547">Nucleotide-binding</keyword>
<gene>
    <name evidence="6" type="ORF">M3N55_08010</name>
</gene>
<comment type="catalytic activity">
    <reaction evidence="4">
        <text>(6S)-5-formyl-5,6,7,8-tetrahydrofolate + ATP = (6R)-5,10-methenyltetrahydrofolate + ADP + phosphate</text>
        <dbReference type="Rhea" id="RHEA:10488"/>
        <dbReference type="ChEBI" id="CHEBI:30616"/>
        <dbReference type="ChEBI" id="CHEBI:43474"/>
        <dbReference type="ChEBI" id="CHEBI:57455"/>
        <dbReference type="ChEBI" id="CHEBI:57457"/>
        <dbReference type="ChEBI" id="CHEBI:456216"/>
        <dbReference type="EC" id="6.3.3.2"/>
    </reaction>
</comment>
<comment type="similarity">
    <text evidence="1 4">Belongs to the 5-formyltetrahydrofolate cyclo-ligase family.</text>
</comment>
<organism evidence="6 7">
    <name type="scientific">Roseinatronobacter domitianus</name>
    <dbReference type="NCBI Taxonomy" id="2940293"/>
    <lineage>
        <taxon>Bacteria</taxon>
        <taxon>Pseudomonadati</taxon>
        <taxon>Pseudomonadota</taxon>
        <taxon>Alphaproteobacteria</taxon>
        <taxon>Rhodobacterales</taxon>
        <taxon>Paracoccaceae</taxon>
        <taxon>Roseinatronobacter</taxon>
    </lineage>
</organism>
<keyword evidence="3 4" id="KW-0067">ATP-binding</keyword>
<protein>
    <recommendedName>
        <fullName evidence="4">5-formyltetrahydrofolate cyclo-ligase</fullName>
        <ecNumber evidence="4">6.3.3.2</ecNumber>
    </recommendedName>
</protein>
<dbReference type="PIRSF" id="PIRSF006806">
    <property type="entry name" value="FTHF_cligase"/>
    <property type="match status" value="1"/>
</dbReference>
<dbReference type="PANTHER" id="PTHR23407">
    <property type="entry name" value="ATPASE INHIBITOR/5-FORMYLTETRAHYDROFOLATE CYCLO-LIGASE"/>
    <property type="match status" value="1"/>
</dbReference>
<feature type="region of interest" description="Disordered" evidence="5">
    <location>
        <begin position="1"/>
        <end position="20"/>
    </location>
</feature>
<dbReference type="InterPro" id="IPR002698">
    <property type="entry name" value="FTHF_cligase"/>
</dbReference>
<keyword evidence="6" id="KW-0436">Ligase</keyword>
<proteinExistence type="inferred from homology"/>
<dbReference type="RefSeq" id="WP_249058007.1">
    <property type="nucleotide sequence ID" value="NZ_JALZWP010000006.1"/>
</dbReference>
<comment type="caution">
    <text evidence="6">The sequence shown here is derived from an EMBL/GenBank/DDBJ whole genome shotgun (WGS) entry which is preliminary data.</text>
</comment>
<keyword evidence="4" id="KW-0460">Magnesium</keyword>
<reference evidence="6 7" key="1">
    <citation type="submission" date="2022-05" db="EMBL/GenBank/DDBJ databases">
        <title>Seasonal and diel survey of microbial diversity of the Tyrrhenian coast.</title>
        <authorList>
            <person name="Gattoni G."/>
            <person name="Corral P."/>
        </authorList>
    </citation>
    <scope>NUCLEOTIDE SEQUENCE [LARGE SCALE GENOMIC DNA]</scope>
    <source>
        <strain evidence="6 7">V10</strain>
    </source>
</reference>
<dbReference type="Gene3D" id="3.40.50.10420">
    <property type="entry name" value="NagB/RpiA/CoA transferase-like"/>
    <property type="match status" value="1"/>
</dbReference>
<dbReference type="SUPFAM" id="SSF100950">
    <property type="entry name" value="NagB/RpiA/CoA transferase-like"/>
    <property type="match status" value="1"/>
</dbReference>
<dbReference type="InterPro" id="IPR037171">
    <property type="entry name" value="NagB/RpiA_transferase-like"/>
</dbReference>
<keyword evidence="4" id="KW-0479">Metal-binding</keyword>
<evidence type="ECO:0000313" key="6">
    <source>
        <dbReference type="EMBL" id="MCL1628672.1"/>
    </source>
</evidence>
<dbReference type="Proteomes" id="UP001202550">
    <property type="component" value="Unassembled WGS sequence"/>
</dbReference>
<evidence type="ECO:0000313" key="7">
    <source>
        <dbReference type="Proteomes" id="UP001202550"/>
    </source>
</evidence>
<feature type="compositionally biased region" description="Basic and acidic residues" evidence="5">
    <location>
        <begin position="1"/>
        <end position="11"/>
    </location>
</feature>
<keyword evidence="7" id="KW-1185">Reference proteome</keyword>
<dbReference type="NCBIfam" id="TIGR02727">
    <property type="entry name" value="MTHFS_bact"/>
    <property type="match status" value="1"/>
</dbReference>
<evidence type="ECO:0000256" key="2">
    <source>
        <dbReference type="ARBA" id="ARBA00022741"/>
    </source>
</evidence>
<accession>A0ABT0M1C6</accession>
<dbReference type="EMBL" id="JALZWP010000006">
    <property type="protein sequence ID" value="MCL1628672.1"/>
    <property type="molecule type" value="Genomic_DNA"/>
</dbReference>
<evidence type="ECO:0000256" key="3">
    <source>
        <dbReference type="ARBA" id="ARBA00022840"/>
    </source>
</evidence>
<name>A0ABT0M1C6_9RHOB</name>
<comment type="cofactor">
    <cofactor evidence="4">
        <name>Mg(2+)</name>
        <dbReference type="ChEBI" id="CHEBI:18420"/>
    </cofactor>
</comment>
<evidence type="ECO:0000256" key="4">
    <source>
        <dbReference type="RuleBase" id="RU361279"/>
    </source>
</evidence>
<sequence>MDKSAHRDAAAKRRAVAHTGNGADAAQHACRAVAHHLEGAFGSKLSRVVLAGYMPMRSEISPLPLMMAHPGPVCVPVIVARDTPLEFHRWTTDAAMQPGRFGAEIPLLAEKIVPQVLIVPLLAFDQRGYRLGYGGGFYDRTLAQLRARGEVLAIGLAYGAQAQPAVPIEPTDEPLDLIATEAGLLHVQGRGVA</sequence>